<gene>
    <name evidence="3" type="ORF">DME_LOCUS2341</name>
</gene>
<sequence>MPIRTIIQLQIKNQLVGEPVEVELDDDGALLISALQSALPGASGLYFNENCKSSVKFDGKKLIPPAGGWKDRKYFATLGCRSFDYPFGTYANASKQFERSVNAVQRLFGNIRKKKIGVESSDGNLLPLEQQFVDLAAISTAKDNLIQQQREEIKNILEKLENKESQCSAQDEELSVLRNLGKEHTYMCDKVIYYYLLLFF</sequence>
<dbReference type="Proteomes" id="UP000274756">
    <property type="component" value="Unassembled WGS sequence"/>
</dbReference>
<dbReference type="InterPro" id="IPR041105">
    <property type="entry name" value="TDP-43_N"/>
</dbReference>
<evidence type="ECO:0000313" key="5">
    <source>
        <dbReference type="Proteomes" id="UP000274756"/>
    </source>
</evidence>
<dbReference type="CDD" id="cd19609">
    <property type="entry name" value="NTD_TDP-43"/>
    <property type="match status" value="1"/>
</dbReference>
<accession>A0A158Q5U3</accession>
<feature type="coiled-coil region" evidence="1">
    <location>
        <begin position="143"/>
        <end position="180"/>
    </location>
</feature>
<proteinExistence type="predicted"/>
<dbReference type="WBParaSite" id="DME_0000831101-mRNA-1">
    <property type="protein sequence ID" value="DME_0000831101-mRNA-1"/>
    <property type="gene ID" value="DME_0000831101"/>
</dbReference>
<evidence type="ECO:0000313" key="3">
    <source>
        <dbReference type="EMBL" id="VDN52368.1"/>
    </source>
</evidence>
<keyword evidence="1" id="KW-0175">Coiled coil</keyword>
<dbReference type="OrthoDB" id="2020831at2759"/>
<protein>
    <submittedName>
        <fullName evidence="6">TDP43_N domain-containing protein</fullName>
    </submittedName>
</protein>
<keyword evidence="5" id="KW-1185">Reference proteome</keyword>
<evidence type="ECO:0000313" key="4">
    <source>
        <dbReference type="Proteomes" id="UP000038040"/>
    </source>
</evidence>
<reference evidence="6" key="1">
    <citation type="submission" date="2016-04" db="UniProtKB">
        <authorList>
            <consortium name="WormBaseParasite"/>
        </authorList>
    </citation>
    <scope>IDENTIFICATION</scope>
</reference>
<dbReference type="EMBL" id="UYYG01000055">
    <property type="protein sequence ID" value="VDN52368.1"/>
    <property type="molecule type" value="Genomic_DNA"/>
</dbReference>
<feature type="domain" description="TAR DNA-binding protein 43 N-terminal" evidence="2">
    <location>
        <begin position="10"/>
        <end position="77"/>
    </location>
</feature>
<name>A0A158Q5U3_DRAME</name>
<dbReference type="Pfam" id="PF18694">
    <property type="entry name" value="TDP-43_N"/>
    <property type="match status" value="1"/>
</dbReference>
<reference evidence="3 5" key="2">
    <citation type="submission" date="2018-11" db="EMBL/GenBank/DDBJ databases">
        <authorList>
            <consortium name="Pathogen Informatics"/>
        </authorList>
    </citation>
    <scope>NUCLEOTIDE SEQUENCE [LARGE SCALE GENOMIC DNA]</scope>
</reference>
<dbReference type="Proteomes" id="UP000038040">
    <property type="component" value="Unplaced"/>
</dbReference>
<dbReference type="AlphaFoldDB" id="A0A158Q5U3"/>
<evidence type="ECO:0000256" key="1">
    <source>
        <dbReference type="SAM" id="Coils"/>
    </source>
</evidence>
<evidence type="ECO:0000259" key="2">
    <source>
        <dbReference type="Pfam" id="PF18694"/>
    </source>
</evidence>
<organism evidence="4 6">
    <name type="scientific">Dracunculus medinensis</name>
    <name type="common">Guinea worm</name>
    <dbReference type="NCBI Taxonomy" id="318479"/>
    <lineage>
        <taxon>Eukaryota</taxon>
        <taxon>Metazoa</taxon>
        <taxon>Ecdysozoa</taxon>
        <taxon>Nematoda</taxon>
        <taxon>Chromadorea</taxon>
        <taxon>Rhabditida</taxon>
        <taxon>Spirurina</taxon>
        <taxon>Dracunculoidea</taxon>
        <taxon>Dracunculidae</taxon>
        <taxon>Dracunculus</taxon>
    </lineage>
</organism>
<evidence type="ECO:0000313" key="6">
    <source>
        <dbReference type="WBParaSite" id="DME_0000831101-mRNA-1"/>
    </source>
</evidence>